<dbReference type="Proteomes" id="UP000054565">
    <property type="component" value="Unassembled WGS sequence"/>
</dbReference>
<proteinExistence type="predicted"/>
<organism evidence="1 2">
    <name type="scientific">Coccidioides immitis RMSCC 2394</name>
    <dbReference type="NCBI Taxonomy" id="404692"/>
    <lineage>
        <taxon>Eukaryota</taxon>
        <taxon>Fungi</taxon>
        <taxon>Dikarya</taxon>
        <taxon>Ascomycota</taxon>
        <taxon>Pezizomycotina</taxon>
        <taxon>Eurotiomycetes</taxon>
        <taxon>Eurotiomycetidae</taxon>
        <taxon>Onygenales</taxon>
        <taxon>Onygenaceae</taxon>
        <taxon>Coccidioides</taxon>
    </lineage>
</organism>
<evidence type="ECO:0000313" key="1">
    <source>
        <dbReference type="EMBL" id="KMP00550.1"/>
    </source>
</evidence>
<protein>
    <submittedName>
        <fullName evidence="1">Uncharacterized protein</fullName>
    </submittedName>
</protein>
<accession>A0A0J6XYR6</accession>
<sequence>MAFDSFMQFSPILARRVANEVYRQTSTAPPYLRCSLLNSMQRGSVLSEDEAYVYLLDIFVAGRVSDCRSYEMRYSKSRSRFLADQVAGQGTRKRSATNQI</sequence>
<name>A0A0J6XYR6_COCIT</name>
<dbReference type="EMBL" id="DS028093">
    <property type="protein sequence ID" value="KMP00550.1"/>
    <property type="molecule type" value="Genomic_DNA"/>
</dbReference>
<dbReference type="AlphaFoldDB" id="A0A0J6XYR6"/>
<reference evidence="2" key="1">
    <citation type="journal article" date="2010" name="Genome Res.">
        <title>Population genomic sequencing of Coccidioides fungi reveals recent hybridization and transposon control.</title>
        <authorList>
            <person name="Neafsey D.E."/>
            <person name="Barker B.M."/>
            <person name="Sharpton T.J."/>
            <person name="Stajich J.E."/>
            <person name="Park D.J."/>
            <person name="Whiston E."/>
            <person name="Hung C.-Y."/>
            <person name="McMahan C."/>
            <person name="White J."/>
            <person name="Sykes S."/>
            <person name="Heiman D."/>
            <person name="Young S."/>
            <person name="Zeng Q."/>
            <person name="Abouelleil A."/>
            <person name="Aftuck L."/>
            <person name="Bessette D."/>
            <person name="Brown A."/>
            <person name="FitzGerald M."/>
            <person name="Lui A."/>
            <person name="Macdonald J.P."/>
            <person name="Priest M."/>
            <person name="Orbach M.J."/>
            <person name="Galgiani J.N."/>
            <person name="Kirkland T.N."/>
            <person name="Cole G.T."/>
            <person name="Birren B.W."/>
            <person name="Henn M.R."/>
            <person name="Taylor J.W."/>
            <person name="Rounsley S.D."/>
        </authorList>
    </citation>
    <scope>NUCLEOTIDE SEQUENCE [LARGE SCALE GENOMIC DNA]</scope>
    <source>
        <strain evidence="2">RMSCC 2394</strain>
    </source>
</reference>
<gene>
    <name evidence="1" type="ORF">CIRG_00692</name>
</gene>
<evidence type="ECO:0000313" key="2">
    <source>
        <dbReference type="Proteomes" id="UP000054565"/>
    </source>
</evidence>